<sequence length="96" mass="10409">MFSLEADPPESLTGTKLRDAVELHAVLDRGAPRHLAGRLGRVAGIRQKPARITADNQNTVTSGETGKVADVTQIKKENRVNILFFRASSGFNNPVL</sequence>
<dbReference type="EMBL" id="BSDS01000001">
    <property type="protein sequence ID" value="GLI37049.1"/>
    <property type="molecule type" value="Genomic_DNA"/>
</dbReference>
<keyword evidence="2" id="KW-1185">Reference proteome</keyword>
<protein>
    <submittedName>
        <fullName evidence="1">Uncharacterized protein</fullName>
    </submittedName>
</protein>
<gene>
    <name evidence="1" type="ORF">GHYDROH2_05500</name>
</gene>
<dbReference type="AlphaFoldDB" id="A0A9W6LBK5"/>
<dbReference type="Proteomes" id="UP001144352">
    <property type="component" value="Unassembled WGS sequence"/>
</dbReference>
<evidence type="ECO:0000313" key="2">
    <source>
        <dbReference type="Proteomes" id="UP001144352"/>
    </source>
</evidence>
<proteinExistence type="predicted"/>
<accession>A0A9W6LBK5</accession>
<reference evidence="1" key="1">
    <citation type="submission" date="2022-12" db="EMBL/GenBank/DDBJ databases">
        <title>Reference genome sequencing for broad-spectrum identification of bacterial and archaeal isolates by mass spectrometry.</title>
        <authorList>
            <person name="Sekiguchi Y."/>
            <person name="Tourlousse D.M."/>
        </authorList>
    </citation>
    <scope>NUCLEOTIDE SEQUENCE</scope>
    <source>
        <strain evidence="1">H2</strain>
    </source>
</reference>
<name>A0A9W6LBK5_9BACT</name>
<evidence type="ECO:0000313" key="1">
    <source>
        <dbReference type="EMBL" id="GLI37049.1"/>
    </source>
</evidence>
<organism evidence="1 2">
    <name type="scientific">Geobacter hydrogenophilus</name>
    <dbReference type="NCBI Taxonomy" id="40983"/>
    <lineage>
        <taxon>Bacteria</taxon>
        <taxon>Pseudomonadati</taxon>
        <taxon>Thermodesulfobacteriota</taxon>
        <taxon>Desulfuromonadia</taxon>
        <taxon>Geobacterales</taxon>
        <taxon>Geobacteraceae</taxon>
        <taxon>Geobacter</taxon>
    </lineage>
</organism>
<comment type="caution">
    <text evidence="1">The sequence shown here is derived from an EMBL/GenBank/DDBJ whole genome shotgun (WGS) entry which is preliminary data.</text>
</comment>